<dbReference type="AlphaFoldDB" id="A0AAW1X6N0"/>
<evidence type="ECO:0000313" key="2">
    <source>
        <dbReference type="Proteomes" id="UP001457282"/>
    </source>
</evidence>
<keyword evidence="2" id="KW-1185">Reference proteome</keyword>
<sequence length="70" mass="7930">MKNKGQKTESRKDSDAPKLTVAFFIFMEEFRNTFKLNFPGEKSVSAVSLESNPSFICLVFTNGQKLLYSS</sequence>
<name>A0AAW1X6N0_RUBAR</name>
<protein>
    <submittedName>
        <fullName evidence="1">Uncharacterized protein</fullName>
    </submittedName>
</protein>
<proteinExistence type="predicted"/>
<evidence type="ECO:0000313" key="1">
    <source>
        <dbReference type="EMBL" id="KAK9931709.1"/>
    </source>
</evidence>
<dbReference type="EMBL" id="JBEDUW010000004">
    <property type="protein sequence ID" value="KAK9931709.1"/>
    <property type="molecule type" value="Genomic_DNA"/>
</dbReference>
<dbReference type="Proteomes" id="UP001457282">
    <property type="component" value="Unassembled WGS sequence"/>
</dbReference>
<accession>A0AAW1X6N0</accession>
<comment type="caution">
    <text evidence="1">The sequence shown here is derived from an EMBL/GenBank/DDBJ whole genome shotgun (WGS) entry which is preliminary data.</text>
</comment>
<organism evidence="1 2">
    <name type="scientific">Rubus argutus</name>
    <name type="common">Southern blackberry</name>
    <dbReference type="NCBI Taxonomy" id="59490"/>
    <lineage>
        <taxon>Eukaryota</taxon>
        <taxon>Viridiplantae</taxon>
        <taxon>Streptophyta</taxon>
        <taxon>Embryophyta</taxon>
        <taxon>Tracheophyta</taxon>
        <taxon>Spermatophyta</taxon>
        <taxon>Magnoliopsida</taxon>
        <taxon>eudicotyledons</taxon>
        <taxon>Gunneridae</taxon>
        <taxon>Pentapetalae</taxon>
        <taxon>rosids</taxon>
        <taxon>fabids</taxon>
        <taxon>Rosales</taxon>
        <taxon>Rosaceae</taxon>
        <taxon>Rosoideae</taxon>
        <taxon>Rosoideae incertae sedis</taxon>
        <taxon>Rubus</taxon>
    </lineage>
</organism>
<reference evidence="1 2" key="1">
    <citation type="journal article" date="2023" name="G3 (Bethesda)">
        <title>A chromosome-length genome assembly and annotation of blackberry (Rubus argutus, cv. 'Hillquist').</title>
        <authorList>
            <person name="Bruna T."/>
            <person name="Aryal R."/>
            <person name="Dudchenko O."/>
            <person name="Sargent D.J."/>
            <person name="Mead D."/>
            <person name="Buti M."/>
            <person name="Cavallini A."/>
            <person name="Hytonen T."/>
            <person name="Andres J."/>
            <person name="Pham M."/>
            <person name="Weisz D."/>
            <person name="Mascagni F."/>
            <person name="Usai G."/>
            <person name="Natali L."/>
            <person name="Bassil N."/>
            <person name="Fernandez G.E."/>
            <person name="Lomsadze A."/>
            <person name="Armour M."/>
            <person name="Olukolu B."/>
            <person name="Poorten T."/>
            <person name="Britton C."/>
            <person name="Davik J."/>
            <person name="Ashrafi H."/>
            <person name="Aiden E.L."/>
            <person name="Borodovsky M."/>
            <person name="Worthington M."/>
        </authorList>
    </citation>
    <scope>NUCLEOTIDE SEQUENCE [LARGE SCALE GENOMIC DNA]</scope>
    <source>
        <strain evidence="1">PI 553951</strain>
    </source>
</reference>
<gene>
    <name evidence="1" type="ORF">M0R45_018976</name>
</gene>